<evidence type="ECO:0000313" key="4">
    <source>
        <dbReference type="EMBL" id="MCM8570259.1"/>
    </source>
</evidence>
<dbReference type="Pfam" id="PF02230">
    <property type="entry name" value="Abhydrolase_2"/>
    <property type="match status" value="1"/>
</dbReference>
<comment type="similarity">
    <text evidence="1">Belongs to the AB hydrolase superfamily. AB hydrolase 2 family.</text>
</comment>
<evidence type="ECO:0000313" key="5">
    <source>
        <dbReference type="Proteomes" id="UP001155077"/>
    </source>
</evidence>
<reference evidence="4" key="1">
    <citation type="submission" date="2022-06" db="EMBL/GenBank/DDBJ databases">
        <title>Gramella sediminis sp. nov., isolated from deep-sea sediment of the Indian Ocean.</title>
        <authorList>
            <person name="Yang L."/>
        </authorList>
    </citation>
    <scope>NUCLEOTIDE SEQUENCE</scope>
    <source>
        <strain evidence="4">HMD3159</strain>
    </source>
</reference>
<evidence type="ECO:0000256" key="2">
    <source>
        <dbReference type="ARBA" id="ARBA00022801"/>
    </source>
</evidence>
<dbReference type="Proteomes" id="UP001155077">
    <property type="component" value="Unassembled WGS sequence"/>
</dbReference>
<dbReference type="InterPro" id="IPR050565">
    <property type="entry name" value="LYPA1-2/EST-like"/>
</dbReference>
<name>A0ABT0Z3G0_9FLAO</name>
<comment type="caution">
    <text evidence="4">The sequence shown here is derived from an EMBL/GenBank/DDBJ whole genome shotgun (WGS) entry which is preliminary data.</text>
</comment>
<evidence type="ECO:0000259" key="3">
    <source>
        <dbReference type="Pfam" id="PF02230"/>
    </source>
</evidence>
<dbReference type="PANTHER" id="PTHR10655:SF17">
    <property type="entry name" value="LYSOPHOSPHOLIPASE-LIKE PROTEIN 1"/>
    <property type="match status" value="1"/>
</dbReference>
<dbReference type="RefSeq" id="WP_252114180.1">
    <property type="nucleotide sequence ID" value="NZ_JAMSCK010000004.1"/>
</dbReference>
<dbReference type="InterPro" id="IPR003140">
    <property type="entry name" value="PLipase/COase/thioEstase"/>
</dbReference>
<protein>
    <submittedName>
        <fullName evidence="4">Alpha/beta fold hydrolase</fullName>
    </submittedName>
</protein>
<dbReference type="SUPFAM" id="SSF53474">
    <property type="entry name" value="alpha/beta-Hydrolases"/>
    <property type="match status" value="1"/>
</dbReference>
<organism evidence="4 5">
    <name type="scientific">Gramella jeungdoensis</name>
    <dbReference type="NCBI Taxonomy" id="708091"/>
    <lineage>
        <taxon>Bacteria</taxon>
        <taxon>Pseudomonadati</taxon>
        <taxon>Bacteroidota</taxon>
        <taxon>Flavobacteriia</taxon>
        <taxon>Flavobacteriales</taxon>
        <taxon>Flavobacteriaceae</taxon>
        <taxon>Christiangramia</taxon>
    </lineage>
</organism>
<proteinExistence type="inferred from homology"/>
<dbReference type="PANTHER" id="PTHR10655">
    <property type="entry name" value="LYSOPHOSPHOLIPASE-RELATED"/>
    <property type="match status" value="1"/>
</dbReference>
<accession>A0ABT0Z3G0</accession>
<sequence length="218" mass="24882">MNKEFSLQHLIRKPKKESDNAPALIMLHGYGSDENDLFSFAEELPEELFIISAKAPYSMQPFGNAWYAIHWDNNDGKFSDDAQAITSRDTIRDFIDEIIEHYPVDADNINLLGFSQGSILSYAVALSFPEKVRNVVALSGYLNQGILKNGYESNDFSRLKFYCSHGSADQVIPVEWARKTKPFLDELGIENSYSEFPVGHGVAPQNFFEFREWLKKRI</sequence>
<dbReference type="InterPro" id="IPR029058">
    <property type="entry name" value="AB_hydrolase_fold"/>
</dbReference>
<gene>
    <name evidence="4" type="ORF">NE848_12770</name>
</gene>
<keyword evidence="2 4" id="KW-0378">Hydrolase</keyword>
<dbReference type="EMBL" id="JAMSCK010000004">
    <property type="protein sequence ID" value="MCM8570259.1"/>
    <property type="molecule type" value="Genomic_DNA"/>
</dbReference>
<dbReference type="Gene3D" id="3.40.50.1820">
    <property type="entry name" value="alpha/beta hydrolase"/>
    <property type="match status" value="1"/>
</dbReference>
<dbReference type="GO" id="GO:0016787">
    <property type="term" value="F:hydrolase activity"/>
    <property type="evidence" value="ECO:0007669"/>
    <property type="project" value="UniProtKB-KW"/>
</dbReference>
<feature type="domain" description="Phospholipase/carboxylesterase/thioesterase" evidence="3">
    <location>
        <begin position="16"/>
        <end position="216"/>
    </location>
</feature>
<keyword evidence="5" id="KW-1185">Reference proteome</keyword>
<evidence type="ECO:0000256" key="1">
    <source>
        <dbReference type="ARBA" id="ARBA00006499"/>
    </source>
</evidence>